<name>A0A1T4XTF1_9BACT</name>
<keyword evidence="2" id="KW-1185">Reference proteome</keyword>
<evidence type="ECO:0000313" key="1">
    <source>
        <dbReference type="EMBL" id="SKA92807.1"/>
    </source>
</evidence>
<dbReference type="Proteomes" id="UP000190774">
    <property type="component" value="Unassembled WGS sequence"/>
</dbReference>
<dbReference type="EMBL" id="FUYE01000005">
    <property type="protein sequence ID" value="SKA92807.1"/>
    <property type="molecule type" value="Genomic_DNA"/>
</dbReference>
<proteinExistence type="predicted"/>
<organism evidence="1 2">
    <name type="scientific">Prosthecobacter debontii</name>
    <dbReference type="NCBI Taxonomy" id="48467"/>
    <lineage>
        <taxon>Bacteria</taxon>
        <taxon>Pseudomonadati</taxon>
        <taxon>Verrucomicrobiota</taxon>
        <taxon>Verrucomicrobiia</taxon>
        <taxon>Verrucomicrobiales</taxon>
        <taxon>Verrucomicrobiaceae</taxon>
        <taxon>Prosthecobacter</taxon>
    </lineage>
</organism>
<evidence type="ECO:0000313" key="2">
    <source>
        <dbReference type="Proteomes" id="UP000190774"/>
    </source>
</evidence>
<gene>
    <name evidence="1" type="ORF">SAMN02745166_01970</name>
</gene>
<accession>A0A1T4XTF1</accession>
<sequence length="82" mass="9346">MERRRLAYCFLHPRRKPLSEVDLRVVSVIDWTVFGGTPKTARETRALQIQKTGRTLASRPVVGLKGVLCSKELQAFAHDVFH</sequence>
<protein>
    <submittedName>
        <fullName evidence="1">Uncharacterized protein</fullName>
    </submittedName>
</protein>
<reference evidence="2" key="1">
    <citation type="submission" date="2017-02" db="EMBL/GenBank/DDBJ databases">
        <authorList>
            <person name="Varghese N."/>
            <person name="Submissions S."/>
        </authorList>
    </citation>
    <scope>NUCLEOTIDE SEQUENCE [LARGE SCALE GENOMIC DNA]</scope>
    <source>
        <strain evidence="2">ATCC 700200</strain>
    </source>
</reference>
<dbReference type="AlphaFoldDB" id="A0A1T4XTF1"/>